<name>A0A378Y097_PAEPO</name>
<evidence type="ECO:0000259" key="2">
    <source>
        <dbReference type="Pfam" id="PF12740"/>
    </source>
</evidence>
<proteinExistence type="predicted"/>
<dbReference type="EMBL" id="UGSC01000001">
    <property type="protein sequence ID" value="SUA69759.1"/>
    <property type="molecule type" value="Genomic_DNA"/>
</dbReference>
<reference evidence="3 4" key="1">
    <citation type="submission" date="2018-06" db="EMBL/GenBank/DDBJ databases">
        <authorList>
            <consortium name="Pathogen Informatics"/>
            <person name="Doyle S."/>
        </authorList>
    </citation>
    <scope>NUCLEOTIDE SEQUENCE [LARGE SCALE GENOMIC DNA]</scope>
    <source>
        <strain evidence="3 4">NCTC10343</strain>
    </source>
</reference>
<dbReference type="PANTHER" id="PTHR33428">
    <property type="entry name" value="CHLOROPHYLLASE-2, CHLOROPLASTIC"/>
    <property type="match status" value="1"/>
</dbReference>
<dbReference type="Proteomes" id="UP000254400">
    <property type="component" value="Unassembled WGS sequence"/>
</dbReference>
<keyword evidence="1" id="KW-0472">Membrane</keyword>
<dbReference type="InterPro" id="IPR041127">
    <property type="entry name" value="PET_hydrolase/cutinase-like"/>
</dbReference>
<gene>
    <name evidence="3" type="ORF">NCTC10343_02625</name>
</gene>
<accession>A0A378Y097</accession>
<dbReference type="GO" id="GO:0016787">
    <property type="term" value="F:hydrolase activity"/>
    <property type="evidence" value="ECO:0007669"/>
    <property type="project" value="UniProtKB-KW"/>
</dbReference>
<dbReference type="Pfam" id="PF12740">
    <property type="entry name" value="PETase"/>
    <property type="match status" value="1"/>
</dbReference>
<dbReference type="Gene3D" id="3.40.50.1820">
    <property type="entry name" value="alpha/beta hydrolase"/>
    <property type="match status" value="1"/>
</dbReference>
<sequence length="318" mass="35040">MKIIKRILLILVAIVIVVIVGVLAILWYRNAYYYKLVETDKPIETQYTAMGPYKVSYQEFDSENATFKKNEIWYPSDMKDSASALPLVIMANGTGTTASKYTAVFKHLASWGFIVVGNEDENSRTGASSSASLNFMLSLNKDSSSDFYGKIDVDNIGIGGHSQGGVGTINAVTNQENGDFYKAMFTASATSSFWGQQSQLGTDWSYDVSKIKIPYFMVAGTGGFDAGTAEDITATEGQGITPLWSLNTNYSNIPDTVTKVMARRVNTDHSDMVNHADGYMTAWFMYWLKGDVQAGNAFFGDDAELLENANWQDVIRSQ</sequence>
<evidence type="ECO:0000313" key="3">
    <source>
        <dbReference type="EMBL" id="SUA69759.1"/>
    </source>
</evidence>
<keyword evidence="1" id="KW-0812">Transmembrane</keyword>
<evidence type="ECO:0000313" key="4">
    <source>
        <dbReference type="Proteomes" id="UP000254400"/>
    </source>
</evidence>
<dbReference type="PANTHER" id="PTHR33428:SF14">
    <property type="entry name" value="CARBOXYLESTERASE TYPE B DOMAIN-CONTAINING PROTEIN"/>
    <property type="match status" value="1"/>
</dbReference>
<feature type="transmembrane region" description="Helical" evidence="1">
    <location>
        <begin position="7"/>
        <end position="28"/>
    </location>
</feature>
<evidence type="ECO:0000256" key="1">
    <source>
        <dbReference type="SAM" id="Phobius"/>
    </source>
</evidence>
<organism evidence="3 4">
    <name type="scientific">Paenibacillus polymyxa</name>
    <name type="common">Bacillus polymyxa</name>
    <dbReference type="NCBI Taxonomy" id="1406"/>
    <lineage>
        <taxon>Bacteria</taxon>
        <taxon>Bacillati</taxon>
        <taxon>Bacillota</taxon>
        <taxon>Bacilli</taxon>
        <taxon>Bacillales</taxon>
        <taxon>Paenibacillaceae</taxon>
        <taxon>Paenibacillus</taxon>
    </lineage>
</organism>
<dbReference type="AlphaFoldDB" id="A0A378Y097"/>
<dbReference type="SUPFAM" id="SSF53474">
    <property type="entry name" value="alpha/beta-Hydrolases"/>
    <property type="match status" value="1"/>
</dbReference>
<protein>
    <submittedName>
        <fullName evidence="3">Predicted dienelactone hydrolase</fullName>
    </submittedName>
</protein>
<keyword evidence="3" id="KW-0378">Hydrolase</keyword>
<dbReference type="InterPro" id="IPR029058">
    <property type="entry name" value="AB_hydrolase_fold"/>
</dbReference>
<feature type="domain" description="PET hydrolase/cutinase-like" evidence="2">
    <location>
        <begin position="48"/>
        <end position="176"/>
    </location>
</feature>
<keyword evidence="1" id="KW-1133">Transmembrane helix</keyword>